<dbReference type="PANTHER" id="PTHR47359">
    <property type="entry name" value="PEPTIDOGLYCAN DL-ENDOPEPTIDASE CWLO"/>
    <property type="match status" value="1"/>
</dbReference>
<reference evidence="9 10" key="1">
    <citation type="journal article" date="2019" name="Int. J. Syst. Evol. Microbiol.">
        <title>The Global Catalogue of Microorganisms (GCM) 10K type strain sequencing project: providing services to taxonomists for standard genome sequencing and annotation.</title>
        <authorList>
            <consortium name="The Broad Institute Genomics Platform"/>
            <consortium name="The Broad Institute Genome Sequencing Center for Infectious Disease"/>
            <person name="Wu L."/>
            <person name="Ma J."/>
        </authorList>
    </citation>
    <scope>NUCLEOTIDE SEQUENCE [LARGE SCALE GENOMIC DNA]</scope>
    <source>
        <strain evidence="9 10">JCM 15481</strain>
    </source>
</reference>
<evidence type="ECO:0000256" key="3">
    <source>
        <dbReference type="ARBA" id="ARBA00022801"/>
    </source>
</evidence>
<comment type="similarity">
    <text evidence="1">Belongs to the peptidase C40 family.</text>
</comment>
<dbReference type="Proteomes" id="UP001500443">
    <property type="component" value="Unassembled WGS sequence"/>
</dbReference>
<feature type="domain" description="NlpC/P60" evidence="8">
    <location>
        <begin position="216"/>
        <end position="330"/>
    </location>
</feature>
<keyword evidence="7" id="KW-0732">Signal</keyword>
<feature type="compositionally biased region" description="Basic and acidic residues" evidence="6">
    <location>
        <begin position="190"/>
        <end position="199"/>
    </location>
</feature>
<keyword evidence="5" id="KW-0175">Coiled coil</keyword>
<dbReference type="SUPFAM" id="SSF54001">
    <property type="entry name" value="Cysteine proteinases"/>
    <property type="match status" value="1"/>
</dbReference>
<dbReference type="InterPro" id="IPR038765">
    <property type="entry name" value="Papain-like_cys_pep_sf"/>
</dbReference>
<dbReference type="Pfam" id="PF00877">
    <property type="entry name" value="NLPC_P60"/>
    <property type="match status" value="1"/>
</dbReference>
<evidence type="ECO:0000256" key="2">
    <source>
        <dbReference type="ARBA" id="ARBA00022670"/>
    </source>
</evidence>
<dbReference type="PROSITE" id="PS51935">
    <property type="entry name" value="NLPC_P60"/>
    <property type="match status" value="1"/>
</dbReference>
<dbReference type="EMBL" id="BAAAPF010000080">
    <property type="protein sequence ID" value="GAA2124336.1"/>
    <property type="molecule type" value="Genomic_DNA"/>
</dbReference>
<keyword evidence="10" id="KW-1185">Reference proteome</keyword>
<evidence type="ECO:0000256" key="4">
    <source>
        <dbReference type="ARBA" id="ARBA00022807"/>
    </source>
</evidence>
<dbReference type="InterPro" id="IPR000064">
    <property type="entry name" value="NLP_P60_dom"/>
</dbReference>
<feature type="region of interest" description="Disordered" evidence="6">
    <location>
        <begin position="186"/>
        <end position="215"/>
    </location>
</feature>
<evidence type="ECO:0000256" key="1">
    <source>
        <dbReference type="ARBA" id="ARBA00007074"/>
    </source>
</evidence>
<feature type="compositionally biased region" description="Low complexity" evidence="6">
    <location>
        <begin position="203"/>
        <end position="215"/>
    </location>
</feature>
<gene>
    <name evidence="9" type="ORF">GCM10009802_29180</name>
</gene>
<evidence type="ECO:0000256" key="5">
    <source>
        <dbReference type="SAM" id="Coils"/>
    </source>
</evidence>
<dbReference type="PANTHER" id="PTHR47359:SF3">
    <property type="entry name" value="NLP_P60 DOMAIN-CONTAINING PROTEIN-RELATED"/>
    <property type="match status" value="1"/>
</dbReference>
<name>A0ABN2YAT8_9ACTN</name>
<dbReference type="Gene3D" id="3.90.1720.10">
    <property type="entry name" value="endopeptidase domain like (from Nostoc punctiforme)"/>
    <property type="match status" value="1"/>
</dbReference>
<evidence type="ECO:0000313" key="9">
    <source>
        <dbReference type="EMBL" id="GAA2124336.1"/>
    </source>
</evidence>
<feature type="chain" id="PRO_5047358966" evidence="7">
    <location>
        <begin position="23"/>
        <end position="330"/>
    </location>
</feature>
<keyword evidence="3" id="KW-0378">Hydrolase</keyword>
<keyword evidence="2" id="KW-0645">Protease</keyword>
<sequence>MRTGVLTVAAAAALSGSPAVFAGLSDAALAAPDDHVEARQRVQDLHAQAERATEKYNAARERTAELRRKAARLQDRAARDLARINRMRTALGSLAGAQYRSGGIDPNLTLILSASPENYLEKAATLERIGNLQSGRLRQLVGLQRRLEQKRVQARDTLAELERGRDALARHRREITDRLAQARRLLNSLPEKERPDAGRRASRSAAAPDFGQAPASGRGALAVAAARGAVGTPYVWGGASPAGFDCSGLTQWAYARAGVSIPRTSQAQRHAGRQVPLAEARPGDLVTYRADASHVGMYVGGGQVVHAPYPGAAVRYDPVGMMPVASVTRP</sequence>
<evidence type="ECO:0000256" key="6">
    <source>
        <dbReference type="SAM" id="MobiDB-lite"/>
    </source>
</evidence>
<evidence type="ECO:0000259" key="8">
    <source>
        <dbReference type="PROSITE" id="PS51935"/>
    </source>
</evidence>
<evidence type="ECO:0000256" key="7">
    <source>
        <dbReference type="SAM" id="SignalP"/>
    </source>
</evidence>
<protein>
    <submittedName>
        <fullName evidence="9">C40 family peptidase</fullName>
    </submittedName>
</protein>
<organism evidence="9 10">
    <name type="scientific">Streptomyces synnematoformans</name>
    <dbReference type="NCBI Taxonomy" id="415721"/>
    <lineage>
        <taxon>Bacteria</taxon>
        <taxon>Bacillati</taxon>
        <taxon>Actinomycetota</taxon>
        <taxon>Actinomycetes</taxon>
        <taxon>Kitasatosporales</taxon>
        <taxon>Streptomycetaceae</taxon>
        <taxon>Streptomyces</taxon>
    </lineage>
</organism>
<evidence type="ECO:0000313" key="10">
    <source>
        <dbReference type="Proteomes" id="UP001500443"/>
    </source>
</evidence>
<proteinExistence type="inferred from homology"/>
<keyword evidence="4" id="KW-0788">Thiol protease</keyword>
<dbReference type="InterPro" id="IPR051794">
    <property type="entry name" value="PG_Endopeptidase_C40"/>
</dbReference>
<feature type="signal peptide" evidence="7">
    <location>
        <begin position="1"/>
        <end position="22"/>
    </location>
</feature>
<feature type="coiled-coil region" evidence="5">
    <location>
        <begin position="35"/>
        <end position="76"/>
    </location>
</feature>
<accession>A0ABN2YAT8</accession>
<comment type="caution">
    <text evidence="9">The sequence shown here is derived from an EMBL/GenBank/DDBJ whole genome shotgun (WGS) entry which is preliminary data.</text>
</comment>